<dbReference type="AlphaFoldDB" id="A0A9P8XQE2"/>
<reference evidence="1" key="1">
    <citation type="journal article" date="2021" name="Nat. Commun.">
        <title>Genetic determinants of endophytism in the Arabidopsis root mycobiome.</title>
        <authorList>
            <person name="Mesny F."/>
            <person name="Miyauchi S."/>
            <person name="Thiergart T."/>
            <person name="Pickel B."/>
            <person name="Atanasova L."/>
            <person name="Karlsson M."/>
            <person name="Huettel B."/>
            <person name="Barry K.W."/>
            <person name="Haridas S."/>
            <person name="Chen C."/>
            <person name="Bauer D."/>
            <person name="Andreopoulos W."/>
            <person name="Pangilinan J."/>
            <person name="LaButti K."/>
            <person name="Riley R."/>
            <person name="Lipzen A."/>
            <person name="Clum A."/>
            <person name="Drula E."/>
            <person name="Henrissat B."/>
            <person name="Kohler A."/>
            <person name="Grigoriev I.V."/>
            <person name="Martin F.M."/>
            <person name="Hacquard S."/>
        </authorList>
    </citation>
    <scope>NUCLEOTIDE SEQUENCE</scope>
    <source>
        <strain evidence="1">MPI-CAGE-CH-0230</strain>
    </source>
</reference>
<keyword evidence="2" id="KW-1185">Reference proteome</keyword>
<organism evidence="1 2">
    <name type="scientific">Microdochium trichocladiopsis</name>
    <dbReference type="NCBI Taxonomy" id="1682393"/>
    <lineage>
        <taxon>Eukaryota</taxon>
        <taxon>Fungi</taxon>
        <taxon>Dikarya</taxon>
        <taxon>Ascomycota</taxon>
        <taxon>Pezizomycotina</taxon>
        <taxon>Sordariomycetes</taxon>
        <taxon>Xylariomycetidae</taxon>
        <taxon>Xylariales</taxon>
        <taxon>Microdochiaceae</taxon>
        <taxon>Microdochium</taxon>
    </lineage>
</organism>
<comment type="caution">
    <text evidence="1">The sequence shown here is derived from an EMBL/GenBank/DDBJ whole genome shotgun (WGS) entry which is preliminary data.</text>
</comment>
<name>A0A9P8XQE2_9PEZI</name>
<accession>A0A9P8XQE2</accession>
<evidence type="ECO:0000313" key="1">
    <source>
        <dbReference type="EMBL" id="KAH7012070.1"/>
    </source>
</evidence>
<dbReference type="RefSeq" id="XP_046004446.1">
    <property type="nucleotide sequence ID" value="XM_046157548.1"/>
</dbReference>
<sequence>MHYTSTVWQPGSIAKRPGCTQLNNGTGTGLCDAMHYLPIPGPIFHVDAMLRQTLCATNANSMPLYTCGGCVCSQQSFLTGRRTLKVVQDGRRGMQPAHASCTAAELEVTDRGPQGLHGRTMSTYAFHFILALKTTSYLKLHSASHVHETRNTAMAQAQEDSAQM</sequence>
<proteinExistence type="predicted"/>
<evidence type="ECO:0000313" key="2">
    <source>
        <dbReference type="Proteomes" id="UP000756346"/>
    </source>
</evidence>
<dbReference type="EMBL" id="JAGTJQ010000015">
    <property type="protein sequence ID" value="KAH7012070.1"/>
    <property type="molecule type" value="Genomic_DNA"/>
</dbReference>
<dbReference type="GeneID" id="70187094"/>
<gene>
    <name evidence="1" type="ORF">B0I36DRAFT_356168</name>
</gene>
<dbReference type="Proteomes" id="UP000756346">
    <property type="component" value="Unassembled WGS sequence"/>
</dbReference>
<protein>
    <submittedName>
        <fullName evidence="1">Uncharacterized protein</fullName>
    </submittedName>
</protein>